<feature type="region of interest" description="Disordered" evidence="1">
    <location>
        <begin position="49"/>
        <end position="70"/>
    </location>
</feature>
<name>A0A392VMU2_9FABA</name>
<feature type="non-terminal residue" evidence="2">
    <location>
        <position position="1"/>
    </location>
</feature>
<organism evidence="2 3">
    <name type="scientific">Trifolium medium</name>
    <dbReference type="NCBI Taxonomy" id="97028"/>
    <lineage>
        <taxon>Eukaryota</taxon>
        <taxon>Viridiplantae</taxon>
        <taxon>Streptophyta</taxon>
        <taxon>Embryophyta</taxon>
        <taxon>Tracheophyta</taxon>
        <taxon>Spermatophyta</taxon>
        <taxon>Magnoliopsida</taxon>
        <taxon>eudicotyledons</taxon>
        <taxon>Gunneridae</taxon>
        <taxon>Pentapetalae</taxon>
        <taxon>rosids</taxon>
        <taxon>fabids</taxon>
        <taxon>Fabales</taxon>
        <taxon>Fabaceae</taxon>
        <taxon>Papilionoideae</taxon>
        <taxon>50 kb inversion clade</taxon>
        <taxon>NPAAA clade</taxon>
        <taxon>Hologalegina</taxon>
        <taxon>IRL clade</taxon>
        <taxon>Trifolieae</taxon>
        <taxon>Trifolium</taxon>
    </lineage>
</organism>
<protein>
    <submittedName>
        <fullName evidence="2">Kanadaptin-like</fullName>
    </submittedName>
</protein>
<evidence type="ECO:0000256" key="1">
    <source>
        <dbReference type="SAM" id="MobiDB-lite"/>
    </source>
</evidence>
<feature type="compositionally biased region" description="Polar residues" evidence="1">
    <location>
        <begin position="53"/>
        <end position="62"/>
    </location>
</feature>
<sequence length="70" mass="7706">VVPKPQWLGAVEDRVTDDKQQLTTSLHPHEMDESDQFVDYKDRNKVLGGGDDASTSLESRIQSAAPGLIL</sequence>
<dbReference type="EMBL" id="LXQA011182432">
    <property type="protein sequence ID" value="MCI88055.1"/>
    <property type="molecule type" value="Genomic_DNA"/>
</dbReference>
<dbReference type="Proteomes" id="UP000265520">
    <property type="component" value="Unassembled WGS sequence"/>
</dbReference>
<proteinExistence type="predicted"/>
<accession>A0A392VMU2</accession>
<feature type="compositionally biased region" description="Basic and acidic residues" evidence="1">
    <location>
        <begin position="11"/>
        <end position="20"/>
    </location>
</feature>
<evidence type="ECO:0000313" key="3">
    <source>
        <dbReference type="Proteomes" id="UP000265520"/>
    </source>
</evidence>
<feature type="non-terminal residue" evidence="2">
    <location>
        <position position="70"/>
    </location>
</feature>
<comment type="caution">
    <text evidence="2">The sequence shown here is derived from an EMBL/GenBank/DDBJ whole genome shotgun (WGS) entry which is preliminary data.</text>
</comment>
<keyword evidence="3" id="KW-1185">Reference proteome</keyword>
<dbReference type="AlphaFoldDB" id="A0A392VMU2"/>
<evidence type="ECO:0000313" key="2">
    <source>
        <dbReference type="EMBL" id="MCI88055.1"/>
    </source>
</evidence>
<feature type="region of interest" description="Disordered" evidence="1">
    <location>
        <begin position="1"/>
        <end position="29"/>
    </location>
</feature>
<reference evidence="2 3" key="1">
    <citation type="journal article" date="2018" name="Front. Plant Sci.">
        <title>Red Clover (Trifolium pratense) and Zigzag Clover (T. medium) - A Picture of Genomic Similarities and Differences.</title>
        <authorList>
            <person name="Dluhosova J."/>
            <person name="Istvanek J."/>
            <person name="Nedelnik J."/>
            <person name="Repkova J."/>
        </authorList>
    </citation>
    <scope>NUCLEOTIDE SEQUENCE [LARGE SCALE GENOMIC DNA]</scope>
    <source>
        <strain evidence="3">cv. 10/8</strain>
        <tissue evidence="2">Leaf</tissue>
    </source>
</reference>